<accession>A0ABY4MUH8</accession>
<keyword evidence="2" id="KW-0547">Nucleotide-binding</keyword>
<sequence length="553" mass="59643">MTHSTTLHSTHHKGAHLQARELTVLRGERRVLDRFDLRVSPGERAGLIGANGAGKSTLLSALAGELELADGDVTAPAELGFLRQEMELPGDTTIDAVVAAAVAPIRQLEAQLETAGVALAGGDPAAADGYSRLLDAAEQLGLWELDARIETVLAGLQLGGLDRGRPISELSGGQRHRLSVAALLLEQPTALLLDEPTNHLDAEALAFLATQLRAWRGPVLFASHDRSFLDEVATVIIDLDPTPAEEGIRHGMVRGRRFGGNLTQYLATRRRDVVRWTREYEDEQAERARLAHVIDVDAREIFHTDQPRGDSRINAKFESDRAAKTVGGRLRQARARLDALDRTPVPVPPRPLSFAGFARGSVTGEGMLAQLTEAGVRGRLAPISLEIEAGSRLLVTGPNGAGKSTLLGVLAGTVPTSSGEAQHGRSIRMLRQDDEWSDLSVTAAEAYRRSLRHPGRAPSLEELGLLDAAASERPLGKLSYGQRRRVALAPLVAEPPALLLLDEPTNHLAIELVSQLEAALEDYPGAVVIASHDRWLRERWQHGRLELAPATAS</sequence>
<dbReference type="PANTHER" id="PTHR19211:SF14">
    <property type="entry name" value="ATP-BINDING CASSETTE SUB-FAMILY F MEMBER 1"/>
    <property type="match status" value="1"/>
</dbReference>
<keyword evidence="1" id="KW-0677">Repeat</keyword>
<dbReference type="InterPro" id="IPR003593">
    <property type="entry name" value="AAA+_ATPase"/>
</dbReference>
<evidence type="ECO:0000256" key="1">
    <source>
        <dbReference type="ARBA" id="ARBA00022737"/>
    </source>
</evidence>
<dbReference type="SUPFAM" id="SSF52540">
    <property type="entry name" value="P-loop containing nucleoside triphosphate hydrolases"/>
    <property type="match status" value="2"/>
</dbReference>
<proteinExistence type="predicted"/>
<name>A0ABY4MUH8_9MICO</name>
<protein>
    <submittedName>
        <fullName evidence="5">ATP-binding cassette domain-containing protein</fullName>
    </submittedName>
</protein>
<dbReference type="EMBL" id="CP097160">
    <property type="protein sequence ID" value="UQN14071.1"/>
    <property type="molecule type" value="Genomic_DNA"/>
</dbReference>
<dbReference type="InterPro" id="IPR050611">
    <property type="entry name" value="ABCF"/>
</dbReference>
<evidence type="ECO:0000256" key="3">
    <source>
        <dbReference type="ARBA" id="ARBA00022840"/>
    </source>
</evidence>
<dbReference type="CDD" id="cd03221">
    <property type="entry name" value="ABCF_EF-3"/>
    <property type="match status" value="1"/>
</dbReference>
<organism evidence="5">
    <name type="scientific">Gulosibacter sediminis</name>
    <dbReference type="NCBI Taxonomy" id="1729695"/>
    <lineage>
        <taxon>Bacteria</taxon>
        <taxon>Bacillati</taxon>
        <taxon>Actinomycetota</taxon>
        <taxon>Actinomycetes</taxon>
        <taxon>Micrococcales</taxon>
        <taxon>Microbacteriaceae</taxon>
        <taxon>Gulosibacter</taxon>
    </lineage>
</organism>
<dbReference type="InterPro" id="IPR027417">
    <property type="entry name" value="P-loop_NTPase"/>
</dbReference>
<keyword evidence="3 5" id="KW-0067">ATP-binding</keyword>
<dbReference type="PROSITE" id="PS50893">
    <property type="entry name" value="ABC_TRANSPORTER_2"/>
    <property type="match status" value="2"/>
</dbReference>
<feature type="domain" description="ABC transporter" evidence="4">
    <location>
        <begin position="17"/>
        <end position="266"/>
    </location>
</feature>
<dbReference type="PANTHER" id="PTHR19211">
    <property type="entry name" value="ATP-BINDING TRANSPORT PROTEIN-RELATED"/>
    <property type="match status" value="1"/>
</dbReference>
<dbReference type="SMART" id="SM00382">
    <property type="entry name" value="AAA"/>
    <property type="match status" value="2"/>
</dbReference>
<gene>
    <name evidence="5" type="ORF">M3M28_08375</name>
</gene>
<reference evidence="5" key="1">
    <citation type="submission" date="2022-05" db="EMBL/GenBank/DDBJ databases">
        <title>Complete genome sequence of toluene-degrading Gulosibacter sediminis strain ACHW.36C.</title>
        <authorList>
            <person name="Wai A.C."/>
            <person name="Lai G.K."/>
            <person name="Griffin S.D."/>
            <person name="Leung F.C."/>
        </authorList>
    </citation>
    <scope>NUCLEOTIDE SEQUENCE [LARGE SCALE GENOMIC DNA]</scope>
    <source>
        <strain evidence="5">ACHW.36C</strain>
    </source>
</reference>
<evidence type="ECO:0000313" key="5">
    <source>
        <dbReference type="EMBL" id="UQN14071.1"/>
    </source>
</evidence>
<dbReference type="GO" id="GO:0005524">
    <property type="term" value="F:ATP binding"/>
    <property type="evidence" value="ECO:0007669"/>
    <property type="project" value="UniProtKB-KW"/>
</dbReference>
<feature type="domain" description="ABC transporter" evidence="4">
    <location>
        <begin position="362"/>
        <end position="552"/>
    </location>
</feature>
<dbReference type="Pfam" id="PF00005">
    <property type="entry name" value="ABC_tran"/>
    <property type="match status" value="2"/>
</dbReference>
<evidence type="ECO:0000256" key="2">
    <source>
        <dbReference type="ARBA" id="ARBA00022741"/>
    </source>
</evidence>
<evidence type="ECO:0000259" key="4">
    <source>
        <dbReference type="PROSITE" id="PS50893"/>
    </source>
</evidence>
<dbReference type="InterPro" id="IPR003439">
    <property type="entry name" value="ABC_transporter-like_ATP-bd"/>
</dbReference>
<dbReference type="Gene3D" id="3.40.50.300">
    <property type="entry name" value="P-loop containing nucleotide triphosphate hydrolases"/>
    <property type="match status" value="2"/>
</dbReference>